<keyword evidence="7 9" id="KW-1133">Transmembrane helix</keyword>
<keyword evidence="6 9" id="KW-0812">Transmembrane</keyword>
<dbReference type="KEGG" id="tio:INP52_08265"/>
<keyword evidence="4" id="KW-0762">Sugar transport</keyword>
<proteinExistence type="predicted"/>
<keyword evidence="11" id="KW-1185">Reference proteome</keyword>
<evidence type="ECO:0000256" key="5">
    <source>
        <dbReference type="ARBA" id="ARBA00022683"/>
    </source>
</evidence>
<reference evidence="10 11" key="1">
    <citation type="submission" date="2020-10" db="EMBL/GenBank/DDBJ databases">
        <title>Olsenella immobilis sp.nov., isolated from the mud in a fermentation cellar used for the production of Chinese strong-flavoured liquor.</title>
        <authorList>
            <person name="Lu L."/>
        </authorList>
    </citation>
    <scope>NUCLEOTIDE SEQUENCE [LARGE SCALE GENOMIC DNA]</scope>
    <source>
        <strain evidence="10 11">LZLJ-2</strain>
    </source>
</reference>
<evidence type="ECO:0000256" key="4">
    <source>
        <dbReference type="ARBA" id="ARBA00022597"/>
    </source>
</evidence>
<feature type="transmembrane region" description="Helical" evidence="9">
    <location>
        <begin position="225"/>
        <end position="242"/>
    </location>
</feature>
<dbReference type="PANTHER" id="PTHR32502:SF5">
    <property type="entry name" value="N-ACETYLGALACTOSAMINE PERMEASE IID COMPONENT-RELATED"/>
    <property type="match status" value="1"/>
</dbReference>
<evidence type="ECO:0000256" key="7">
    <source>
        <dbReference type="ARBA" id="ARBA00022989"/>
    </source>
</evidence>
<evidence type="ECO:0000256" key="2">
    <source>
        <dbReference type="ARBA" id="ARBA00022448"/>
    </source>
</evidence>
<evidence type="ECO:0000313" key="11">
    <source>
        <dbReference type="Proteomes" id="UP000593735"/>
    </source>
</evidence>
<accession>A0A7S7RU91</accession>
<dbReference type="Proteomes" id="UP000593735">
    <property type="component" value="Chromosome"/>
</dbReference>
<evidence type="ECO:0000256" key="1">
    <source>
        <dbReference type="ARBA" id="ARBA00004651"/>
    </source>
</evidence>
<dbReference type="PANTHER" id="PTHR32502">
    <property type="entry name" value="N-ACETYLGALACTOSAMINE PERMEASE II COMPONENT-RELATED"/>
    <property type="match status" value="1"/>
</dbReference>
<keyword evidence="3" id="KW-1003">Cell membrane</keyword>
<dbReference type="GO" id="GO:0009401">
    <property type="term" value="P:phosphoenolpyruvate-dependent sugar phosphotransferase system"/>
    <property type="evidence" value="ECO:0007669"/>
    <property type="project" value="UniProtKB-KW"/>
</dbReference>
<dbReference type="GO" id="GO:0005886">
    <property type="term" value="C:plasma membrane"/>
    <property type="evidence" value="ECO:0007669"/>
    <property type="project" value="UniProtKB-SubCell"/>
</dbReference>
<protein>
    <submittedName>
        <fullName evidence="10">PTS system mannose/fructose/sorbose family transporter subunit IID</fullName>
    </submittedName>
</protein>
<keyword evidence="2" id="KW-0813">Transport</keyword>
<feature type="transmembrane region" description="Helical" evidence="9">
    <location>
        <begin position="249"/>
        <end position="267"/>
    </location>
</feature>
<dbReference type="InterPro" id="IPR004704">
    <property type="entry name" value="PTS_IID_man"/>
</dbReference>
<dbReference type="PROSITE" id="PS51108">
    <property type="entry name" value="PTS_EIID"/>
    <property type="match status" value="1"/>
</dbReference>
<sequence length="268" mass="29607">MASNETQATQGKLTKKDLNRLGLRSILMQCGFSFERMQAPGFTWSMLPAFQKLYGDSKEDLSEFMTYNMEFMNTEMHMGTFLMGLILSMEEQHTDRKLIAGIRNGLFGPLAGLGDAIFWFTVLPISAAICCSLAQDGSVLGPILYMIIWGFMAISRIWFADFGYRVGSRFITNMTEQTKYLTEAAGILGMMVVGGLIPSYVSFAFSDELVFGVASTTVQSVFDGILPNILPLAIVFAVYGLFKKNANVVVIIVGLIAFGILMSFLGWM</sequence>
<organism evidence="10 11">
    <name type="scientific">Thermophilibacter immobilis</name>
    <dbReference type="NCBI Taxonomy" id="2779519"/>
    <lineage>
        <taxon>Bacteria</taxon>
        <taxon>Bacillati</taxon>
        <taxon>Actinomycetota</taxon>
        <taxon>Coriobacteriia</taxon>
        <taxon>Coriobacteriales</taxon>
        <taxon>Atopobiaceae</taxon>
        <taxon>Thermophilibacter</taxon>
    </lineage>
</organism>
<dbReference type="InterPro" id="IPR050303">
    <property type="entry name" value="GatZ_KbaZ_carbometab"/>
</dbReference>
<feature type="transmembrane region" description="Helical" evidence="9">
    <location>
        <begin position="139"/>
        <end position="159"/>
    </location>
</feature>
<keyword evidence="5" id="KW-0598">Phosphotransferase system</keyword>
<dbReference type="AlphaFoldDB" id="A0A7S7RU91"/>
<feature type="transmembrane region" description="Helical" evidence="9">
    <location>
        <begin position="180"/>
        <end position="205"/>
    </location>
</feature>
<dbReference type="RefSeq" id="WP_194370786.1">
    <property type="nucleotide sequence ID" value="NZ_CP063767.1"/>
</dbReference>
<name>A0A7S7RU91_9ACTN</name>
<evidence type="ECO:0000256" key="8">
    <source>
        <dbReference type="ARBA" id="ARBA00023136"/>
    </source>
</evidence>
<keyword evidence="8 9" id="KW-0472">Membrane</keyword>
<evidence type="ECO:0000313" key="10">
    <source>
        <dbReference type="EMBL" id="QOY60390.1"/>
    </source>
</evidence>
<evidence type="ECO:0000256" key="3">
    <source>
        <dbReference type="ARBA" id="ARBA00022475"/>
    </source>
</evidence>
<dbReference type="Pfam" id="PF03613">
    <property type="entry name" value="EIID-AGA"/>
    <property type="match status" value="1"/>
</dbReference>
<gene>
    <name evidence="10" type="ORF">INP52_08265</name>
</gene>
<evidence type="ECO:0000256" key="9">
    <source>
        <dbReference type="SAM" id="Phobius"/>
    </source>
</evidence>
<feature type="transmembrane region" description="Helical" evidence="9">
    <location>
        <begin position="106"/>
        <end position="127"/>
    </location>
</feature>
<evidence type="ECO:0000256" key="6">
    <source>
        <dbReference type="ARBA" id="ARBA00022692"/>
    </source>
</evidence>
<dbReference type="EMBL" id="CP063767">
    <property type="protein sequence ID" value="QOY60390.1"/>
    <property type="molecule type" value="Genomic_DNA"/>
</dbReference>
<comment type="subcellular location">
    <subcellularLocation>
        <location evidence="1">Cell membrane</location>
        <topology evidence="1">Multi-pass membrane protein</topology>
    </subcellularLocation>
</comment>